<dbReference type="Proteomes" id="UP000030680">
    <property type="component" value="Unassembled WGS sequence"/>
</dbReference>
<reference evidence="2" key="1">
    <citation type="journal article" date="2013" name="Science">
        <title>Gene transfer from bacteria and archaea facilitated evolution of an extremophilic eukaryote.</title>
        <authorList>
            <person name="Schonknecht G."/>
            <person name="Chen W.H."/>
            <person name="Ternes C.M."/>
            <person name="Barbier G.G."/>
            <person name="Shrestha R.P."/>
            <person name="Stanke M."/>
            <person name="Brautigam A."/>
            <person name="Baker B.J."/>
            <person name="Banfield J.F."/>
            <person name="Garavito R.M."/>
            <person name="Carr K."/>
            <person name="Wilkerson C."/>
            <person name="Rensing S.A."/>
            <person name="Gagneul D."/>
            <person name="Dickenson N.E."/>
            <person name="Oesterhelt C."/>
            <person name="Lercher M.J."/>
            <person name="Weber A.P."/>
        </authorList>
    </citation>
    <scope>NUCLEOTIDE SEQUENCE [LARGE SCALE GENOMIC DNA]</scope>
    <source>
        <strain evidence="2">074W</strain>
    </source>
</reference>
<sequence length="69" mass="7718">MRIIKEYESYQAIRTEEFGSQTSTNVCTVLNKQKATSYPFSAKLSVVSETCSRIFCVICSLKGLGKQNT</sequence>
<accession>M2X413</accession>
<protein>
    <submittedName>
        <fullName evidence="1">Uncharacterized protein</fullName>
    </submittedName>
</protein>
<evidence type="ECO:0000313" key="2">
    <source>
        <dbReference type="Proteomes" id="UP000030680"/>
    </source>
</evidence>
<dbReference type="Gramene" id="EME31170">
    <property type="protein sequence ID" value="EME31170"/>
    <property type="gene ID" value="Gasu_16630"/>
</dbReference>
<dbReference type="GeneID" id="17089840"/>
<dbReference type="KEGG" id="gsl:Gasu_16630"/>
<gene>
    <name evidence="1" type="ORF">Gasu_16630</name>
</gene>
<evidence type="ECO:0000313" key="1">
    <source>
        <dbReference type="EMBL" id="EME31170.1"/>
    </source>
</evidence>
<keyword evidence="2" id="KW-1185">Reference proteome</keyword>
<name>M2X413_GALSU</name>
<dbReference type="RefSeq" id="XP_005707690.1">
    <property type="nucleotide sequence ID" value="XM_005707633.1"/>
</dbReference>
<dbReference type="EMBL" id="KB454494">
    <property type="protein sequence ID" value="EME31170.1"/>
    <property type="molecule type" value="Genomic_DNA"/>
</dbReference>
<proteinExistence type="predicted"/>
<dbReference type="AlphaFoldDB" id="M2X413"/>
<organism evidence="1 2">
    <name type="scientific">Galdieria sulphuraria</name>
    <name type="common">Red alga</name>
    <dbReference type="NCBI Taxonomy" id="130081"/>
    <lineage>
        <taxon>Eukaryota</taxon>
        <taxon>Rhodophyta</taxon>
        <taxon>Bangiophyceae</taxon>
        <taxon>Galdieriales</taxon>
        <taxon>Galdieriaceae</taxon>
        <taxon>Galdieria</taxon>
    </lineage>
</organism>